<reference evidence="1 2" key="1">
    <citation type="journal article" date="2013" name="Genome Announc.">
        <title>Complete Genome of Acinetobacter baumannii N4-Like Podophage Presley.</title>
        <authorList>
            <person name="Farmer N.G."/>
            <person name="Wood T.L."/>
            <person name="Chamakura K.R."/>
            <person name="Kuty Everett G.F."/>
        </authorList>
    </citation>
    <scope>NUCLEOTIDE SEQUENCE [LARGE SCALE GENOMIC DNA]</scope>
</reference>
<dbReference type="RefSeq" id="YP_009007645.1">
    <property type="nucleotide sequence ID" value="NC_023581.1"/>
</dbReference>
<organism evidence="1 2">
    <name type="scientific">Acinetobacter phage Presley</name>
    <dbReference type="NCBI Taxonomy" id="1406780"/>
    <lineage>
        <taxon>Viruses</taxon>
        <taxon>Duplodnaviria</taxon>
        <taxon>Heunggongvirae</taxon>
        <taxon>Uroviricota</taxon>
        <taxon>Caudoviricetes</taxon>
        <taxon>Schitoviridae</taxon>
        <taxon>Presleyvirus</taxon>
        <taxon>Presleyvirus presley</taxon>
    </lineage>
</organism>
<accession>U5PW49</accession>
<dbReference type="KEGG" id="vg:18504215"/>
<proteinExistence type="predicted"/>
<gene>
    <name evidence="1" type="ORF">Presley_77</name>
</gene>
<name>U5PW49_9CAUD</name>
<dbReference type="GeneID" id="18504215"/>
<sequence length="95" mass="10856">MKNSQKSKRMGNDDFLTYQYAVFLRNKVTQECMNMVISVDSDPGQESLTIHSLMMKLAKQTRVFPAGFTLVSMMVIDVQEVTHDPNVKVSDDTRH</sequence>
<protein>
    <submittedName>
        <fullName evidence="1">Uncharacterized protein</fullName>
    </submittedName>
</protein>
<dbReference type="EMBL" id="KF669658">
    <property type="protein sequence ID" value="AGY48144.1"/>
    <property type="molecule type" value="Genomic_DNA"/>
</dbReference>
<evidence type="ECO:0000313" key="2">
    <source>
        <dbReference type="Proteomes" id="UP000017656"/>
    </source>
</evidence>
<evidence type="ECO:0000313" key="1">
    <source>
        <dbReference type="EMBL" id="AGY48144.1"/>
    </source>
</evidence>
<dbReference type="Proteomes" id="UP000017656">
    <property type="component" value="Segment"/>
</dbReference>
<keyword evidence="2" id="KW-1185">Reference proteome</keyword>